<organism evidence="2 3">
    <name type="scientific">Phyllostomus discolor</name>
    <name type="common">pale spear-nosed bat</name>
    <dbReference type="NCBI Taxonomy" id="89673"/>
    <lineage>
        <taxon>Eukaryota</taxon>
        <taxon>Metazoa</taxon>
        <taxon>Chordata</taxon>
        <taxon>Craniata</taxon>
        <taxon>Vertebrata</taxon>
        <taxon>Euteleostomi</taxon>
        <taxon>Mammalia</taxon>
        <taxon>Eutheria</taxon>
        <taxon>Laurasiatheria</taxon>
        <taxon>Chiroptera</taxon>
        <taxon>Yangochiroptera</taxon>
        <taxon>Phyllostomidae</taxon>
        <taxon>Phyllostominae</taxon>
        <taxon>Phyllostomus</taxon>
    </lineage>
</organism>
<dbReference type="AlphaFoldDB" id="A0A833ZW67"/>
<sequence length="218" mass="23107">MGGSSGGRSSGGGLWVGCAPGSGGMDWEGARRAWHWEGTSRWRAPGQCFAGAMGTQGLRSKVRCPCTALRPLRLLQVGALQERRCSSARVSSLRAHNGRGARGGRGATSNPLEGGAGDQVRPPRTGPRGPREQAGARSPTAPVPEAALRPARRVPAGHRDPKPGAGQPRGGDRPWVAVWHTRVHTSTEQRDAHNSVYSGSMLAIFSVDSYAEEQTRIY</sequence>
<comment type="caution">
    <text evidence="2">The sequence shown here is derived from an EMBL/GenBank/DDBJ whole genome shotgun (WGS) entry which is preliminary data.</text>
</comment>
<accession>A0A833ZW67</accession>
<evidence type="ECO:0000313" key="3">
    <source>
        <dbReference type="Proteomes" id="UP000664940"/>
    </source>
</evidence>
<feature type="region of interest" description="Disordered" evidence="1">
    <location>
        <begin position="85"/>
        <end position="174"/>
    </location>
</feature>
<gene>
    <name evidence="2" type="ORF">HJG60_011659</name>
</gene>
<dbReference type="EMBL" id="JABVXQ010000007">
    <property type="protein sequence ID" value="KAF6099943.1"/>
    <property type="molecule type" value="Genomic_DNA"/>
</dbReference>
<proteinExistence type="predicted"/>
<evidence type="ECO:0000256" key="1">
    <source>
        <dbReference type="SAM" id="MobiDB-lite"/>
    </source>
</evidence>
<evidence type="ECO:0000313" key="2">
    <source>
        <dbReference type="EMBL" id="KAF6099943.1"/>
    </source>
</evidence>
<protein>
    <submittedName>
        <fullName evidence="2">Uncharacterized protein</fullName>
    </submittedName>
</protein>
<dbReference type="Proteomes" id="UP000664940">
    <property type="component" value="Unassembled WGS sequence"/>
</dbReference>
<reference evidence="2 3" key="1">
    <citation type="journal article" date="2020" name="Nature">
        <title>Six reference-quality genomes reveal evolution of bat adaptations.</title>
        <authorList>
            <person name="Jebb D."/>
            <person name="Huang Z."/>
            <person name="Pippel M."/>
            <person name="Hughes G.M."/>
            <person name="Lavrichenko K."/>
            <person name="Devanna P."/>
            <person name="Winkler S."/>
            <person name="Jermiin L.S."/>
            <person name="Skirmuntt E.C."/>
            <person name="Katzourakis A."/>
            <person name="Burkitt-Gray L."/>
            <person name="Ray D.A."/>
            <person name="Sullivan K.A.M."/>
            <person name="Roscito J.G."/>
            <person name="Kirilenko B.M."/>
            <person name="Davalos L.M."/>
            <person name="Corthals A.P."/>
            <person name="Power M.L."/>
            <person name="Jones G."/>
            <person name="Ransome R.D."/>
            <person name="Dechmann D.K.N."/>
            <person name="Locatelli A.G."/>
            <person name="Puechmaille S.J."/>
            <person name="Fedrigo O."/>
            <person name="Jarvis E.D."/>
            <person name="Hiller M."/>
            <person name="Vernes S.C."/>
            <person name="Myers E.W."/>
            <person name="Teeling E.C."/>
        </authorList>
    </citation>
    <scope>NUCLEOTIDE SEQUENCE [LARGE SCALE GENOMIC DNA]</scope>
    <source>
        <strain evidence="2">Bat1K_MPI-CBG_1</strain>
    </source>
</reference>
<name>A0A833ZW67_9CHIR</name>